<dbReference type="RefSeq" id="WP_316699621.1">
    <property type="nucleotide sequence ID" value="NZ_CP136336.1"/>
</dbReference>
<protein>
    <recommendedName>
        <fullName evidence="3">YopX protein domain-containing protein</fullName>
    </recommendedName>
</protein>
<evidence type="ECO:0000313" key="2">
    <source>
        <dbReference type="Proteomes" id="UP001303946"/>
    </source>
</evidence>
<keyword evidence="2" id="KW-1185">Reference proteome</keyword>
<name>A0ABZ0CPR2_9BURK</name>
<reference evidence="1 2" key="1">
    <citation type="submission" date="2023-10" db="EMBL/GenBank/DDBJ databases">
        <title>Bacteria for the degradation of biodegradable plastic PBAT(Polybutylene adipate terephthalate).</title>
        <authorList>
            <person name="Weon H.-Y."/>
            <person name="Yeon J."/>
        </authorList>
    </citation>
    <scope>NUCLEOTIDE SEQUENCE [LARGE SCALE GENOMIC DNA]</scope>
    <source>
        <strain evidence="1 2">SBD 7-3</strain>
    </source>
</reference>
<evidence type="ECO:0008006" key="3">
    <source>
        <dbReference type="Google" id="ProtNLM"/>
    </source>
</evidence>
<dbReference type="Proteomes" id="UP001303946">
    <property type="component" value="Chromosome"/>
</dbReference>
<gene>
    <name evidence="1" type="ORF">RXV79_18820</name>
</gene>
<accession>A0ABZ0CPR2</accession>
<evidence type="ECO:0000313" key="1">
    <source>
        <dbReference type="EMBL" id="WOB06967.1"/>
    </source>
</evidence>
<sequence length="137" mass="15519">MSESSAIRYELWRENEGNSYSFFPESNQSARRLLLASAELVWWCEASSWDEALVKKDLFLGLKIAYQDGSKVMVGDLVSVESGQVHATVFEIVTTEEQFQEWGVELPGVMLRCEPSDLLYLPTKSLANEPLQLLSRP</sequence>
<organism evidence="1 2">
    <name type="scientific">Piscinibacter gummiphilus</name>
    <dbReference type="NCBI Taxonomy" id="946333"/>
    <lineage>
        <taxon>Bacteria</taxon>
        <taxon>Pseudomonadati</taxon>
        <taxon>Pseudomonadota</taxon>
        <taxon>Betaproteobacteria</taxon>
        <taxon>Burkholderiales</taxon>
        <taxon>Sphaerotilaceae</taxon>
        <taxon>Piscinibacter</taxon>
    </lineage>
</organism>
<proteinExistence type="predicted"/>
<dbReference type="EMBL" id="CP136336">
    <property type="protein sequence ID" value="WOB06967.1"/>
    <property type="molecule type" value="Genomic_DNA"/>
</dbReference>